<dbReference type="AlphaFoldDB" id="W1WI56"/>
<sequence>MQLNSNQMFILQNILLTLPVNYRKLDFIFLDENGLFYYENSNKIKLDKLKNYVFYFVSEELKIEVVLDWTPEITYQYLKGKDYTKKKFIFSKV</sequence>
<organism evidence="1">
    <name type="scientific">human gut metagenome</name>
    <dbReference type="NCBI Taxonomy" id="408170"/>
    <lineage>
        <taxon>unclassified sequences</taxon>
        <taxon>metagenomes</taxon>
        <taxon>organismal metagenomes</taxon>
    </lineage>
</organism>
<reference evidence="1" key="1">
    <citation type="submission" date="2013-12" db="EMBL/GenBank/DDBJ databases">
        <title>A Varibaculum cambriense genome reconstructed from a premature infant gut community with otherwise low bacterial novelty that shifts toward anaerobic metabolism during the third week of life.</title>
        <authorList>
            <person name="Brown C.T."/>
            <person name="Sharon I."/>
            <person name="Thomas B.C."/>
            <person name="Castelle C.J."/>
            <person name="Morowitz M.J."/>
            <person name="Banfield J.F."/>
        </authorList>
    </citation>
    <scope>NUCLEOTIDE SEQUENCE</scope>
</reference>
<proteinExistence type="predicted"/>
<evidence type="ECO:0000313" key="1">
    <source>
        <dbReference type="EMBL" id="ETJ17882.1"/>
    </source>
</evidence>
<protein>
    <submittedName>
        <fullName evidence="1">Uncharacterized protein</fullName>
    </submittedName>
</protein>
<accession>W1WI56</accession>
<dbReference type="EMBL" id="AZMM01018709">
    <property type="protein sequence ID" value="ETJ17882.1"/>
    <property type="molecule type" value="Genomic_DNA"/>
</dbReference>
<comment type="caution">
    <text evidence="1">The sequence shown here is derived from an EMBL/GenBank/DDBJ whole genome shotgun (WGS) entry which is preliminary data.</text>
</comment>
<name>W1WI56_9ZZZZ</name>
<gene>
    <name evidence="1" type="ORF">Q604_UNBC18709G0002</name>
</gene>